<comment type="caution">
    <text evidence="2">The sequence shown here is derived from an EMBL/GenBank/DDBJ whole genome shotgun (WGS) entry which is preliminary data.</text>
</comment>
<gene>
    <name evidence="2" type="ORF">C9427_27485</name>
</gene>
<accession>A0A2T4INP3</accession>
<dbReference type="InterPro" id="IPR037401">
    <property type="entry name" value="SnoaL-like"/>
</dbReference>
<keyword evidence="3" id="KW-1185">Reference proteome</keyword>
<name>A0A2T4INP3_9HYPH</name>
<feature type="domain" description="SnoaL-like" evidence="1">
    <location>
        <begin position="23"/>
        <end position="121"/>
    </location>
</feature>
<dbReference type="RefSeq" id="WP_107652200.1">
    <property type="nucleotide sequence ID" value="NZ_PZJX01000051.1"/>
</dbReference>
<dbReference type="InterPro" id="IPR032710">
    <property type="entry name" value="NTF2-like_dom_sf"/>
</dbReference>
<organism evidence="2 3">
    <name type="scientific">Mesorhizobium helmanticense</name>
    <dbReference type="NCBI Taxonomy" id="1776423"/>
    <lineage>
        <taxon>Bacteria</taxon>
        <taxon>Pseudomonadati</taxon>
        <taxon>Pseudomonadota</taxon>
        <taxon>Alphaproteobacteria</taxon>
        <taxon>Hyphomicrobiales</taxon>
        <taxon>Phyllobacteriaceae</taxon>
        <taxon>Mesorhizobium</taxon>
    </lineage>
</organism>
<dbReference type="EMBL" id="PZJX01000051">
    <property type="protein sequence ID" value="PTE07252.1"/>
    <property type="molecule type" value="Genomic_DNA"/>
</dbReference>
<protein>
    <submittedName>
        <fullName evidence="2">Nuclear transport factor 2 family protein</fullName>
    </submittedName>
</protein>
<dbReference type="OrthoDB" id="5185819at2"/>
<dbReference type="AlphaFoldDB" id="A0A2T4INP3"/>
<dbReference type="SUPFAM" id="SSF54427">
    <property type="entry name" value="NTF2-like"/>
    <property type="match status" value="1"/>
</dbReference>
<dbReference type="Pfam" id="PF12680">
    <property type="entry name" value="SnoaL_2"/>
    <property type="match status" value="1"/>
</dbReference>
<dbReference type="Proteomes" id="UP000240259">
    <property type="component" value="Unassembled WGS sequence"/>
</dbReference>
<sequence length="128" mass="14072">MTQELIMDAAANGLSGRTAEIMRRYNEVFQRHDPSALAELVAEDCVIENTVPAPDGARHLGREACIGLWSAIATQPGTRFEVEETFVAGERATIRWRYFMADGKSLRGVNLMRVAGGRIVEAMGYVKG</sequence>
<proteinExistence type="predicted"/>
<evidence type="ECO:0000259" key="1">
    <source>
        <dbReference type="Pfam" id="PF12680"/>
    </source>
</evidence>
<dbReference type="Gene3D" id="3.10.450.50">
    <property type="match status" value="1"/>
</dbReference>
<reference evidence="2 3" key="1">
    <citation type="submission" date="2018-03" db="EMBL/GenBank/DDBJ databases">
        <title>Genome sequence of the symbiotic type strain Mesorhizobium helmanticense CSLC115NT isolated from Lotus corniculatus nodules.</title>
        <authorList>
            <person name="Sannazzaro A.I."/>
            <person name="Torres Tejerizo G.A."/>
            <person name="Dip D."/>
            <person name="Caballero M."/>
            <person name="Pistorio M."/>
            <person name="Estrella M.J."/>
        </authorList>
    </citation>
    <scope>NUCLEOTIDE SEQUENCE [LARGE SCALE GENOMIC DNA]</scope>
    <source>
        <strain evidence="2 3">CSLC115N</strain>
    </source>
</reference>
<evidence type="ECO:0000313" key="3">
    <source>
        <dbReference type="Proteomes" id="UP000240259"/>
    </source>
</evidence>
<evidence type="ECO:0000313" key="2">
    <source>
        <dbReference type="EMBL" id="PTE07252.1"/>
    </source>
</evidence>